<sequence>MKGIKKKCDVCKEETLHMVGKKQATSKSKAYTRRTTSKCYKCGTKEINNMKTGKRNIPGKNKKD</sequence>
<name>A0A0F9HQU2_9ZZZZ</name>
<organism evidence="1">
    <name type="scientific">marine sediment metagenome</name>
    <dbReference type="NCBI Taxonomy" id="412755"/>
    <lineage>
        <taxon>unclassified sequences</taxon>
        <taxon>metagenomes</taxon>
        <taxon>ecological metagenomes</taxon>
    </lineage>
</organism>
<dbReference type="EMBL" id="LAZR01023725">
    <property type="protein sequence ID" value="KKL77527.1"/>
    <property type="molecule type" value="Genomic_DNA"/>
</dbReference>
<comment type="caution">
    <text evidence="1">The sequence shown here is derived from an EMBL/GenBank/DDBJ whole genome shotgun (WGS) entry which is preliminary data.</text>
</comment>
<evidence type="ECO:0000313" key="1">
    <source>
        <dbReference type="EMBL" id="KKL77527.1"/>
    </source>
</evidence>
<reference evidence="1" key="1">
    <citation type="journal article" date="2015" name="Nature">
        <title>Complex archaea that bridge the gap between prokaryotes and eukaryotes.</title>
        <authorList>
            <person name="Spang A."/>
            <person name="Saw J.H."/>
            <person name="Jorgensen S.L."/>
            <person name="Zaremba-Niedzwiedzka K."/>
            <person name="Martijn J."/>
            <person name="Lind A.E."/>
            <person name="van Eijk R."/>
            <person name="Schleper C."/>
            <person name="Guy L."/>
            <person name="Ettema T.J."/>
        </authorList>
    </citation>
    <scope>NUCLEOTIDE SEQUENCE</scope>
</reference>
<proteinExistence type="predicted"/>
<protein>
    <submittedName>
        <fullName evidence="1">Uncharacterized protein</fullName>
    </submittedName>
</protein>
<dbReference type="AlphaFoldDB" id="A0A0F9HQU2"/>
<gene>
    <name evidence="1" type="ORF">LCGC14_2033950</name>
</gene>
<feature type="non-terminal residue" evidence="1">
    <location>
        <position position="64"/>
    </location>
</feature>
<accession>A0A0F9HQU2</accession>